<evidence type="ECO:0000256" key="1">
    <source>
        <dbReference type="SAM" id="Phobius"/>
    </source>
</evidence>
<feature type="domain" description="GP-PDE" evidence="2">
    <location>
        <begin position="47"/>
        <end position="285"/>
    </location>
</feature>
<keyword evidence="4" id="KW-1185">Reference proteome</keyword>
<evidence type="ECO:0000259" key="2">
    <source>
        <dbReference type="PROSITE" id="PS51704"/>
    </source>
</evidence>
<comment type="caution">
    <text evidence="3">The sequence shown here is derived from an EMBL/GenBank/DDBJ whole genome shotgun (WGS) entry which is preliminary data.</text>
</comment>
<keyword evidence="1" id="KW-1133">Transmembrane helix</keyword>
<feature type="transmembrane region" description="Helical" evidence="1">
    <location>
        <begin position="12"/>
        <end position="33"/>
    </location>
</feature>
<proteinExistence type="predicted"/>
<gene>
    <name evidence="3" type="ORF">E4U82_16610</name>
</gene>
<reference evidence="3 4" key="1">
    <citation type="submission" date="2019-03" db="EMBL/GenBank/DDBJ databases">
        <title>Genome sequence of Lentibacillus salicampi ATCC BAA-719.</title>
        <authorList>
            <person name="Maclea K.S."/>
            <person name="Simoes Junior M."/>
        </authorList>
    </citation>
    <scope>NUCLEOTIDE SEQUENCE [LARGE SCALE GENOMIC DNA]</scope>
    <source>
        <strain evidence="3 4">ATCC BAA-719</strain>
    </source>
</reference>
<dbReference type="PANTHER" id="PTHR46211:SF14">
    <property type="entry name" value="GLYCEROPHOSPHODIESTER PHOSPHODIESTERASE"/>
    <property type="match status" value="1"/>
</dbReference>
<dbReference type="InterPro" id="IPR030395">
    <property type="entry name" value="GP_PDE_dom"/>
</dbReference>
<dbReference type="PROSITE" id="PS51704">
    <property type="entry name" value="GP_PDE"/>
    <property type="match status" value="1"/>
</dbReference>
<dbReference type="Proteomes" id="UP000298484">
    <property type="component" value="Unassembled WGS sequence"/>
</dbReference>
<name>A0A4Y9A7C1_9BACI</name>
<dbReference type="AlphaFoldDB" id="A0A4Y9A7C1"/>
<dbReference type="InterPro" id="IPR017946">
    <property type="entry name" value="PLC-like_Pdiesterase_TIM-brl"/>
</dbReference>
<dbReference type="OrthoDB" id="384721at2"/>
<dbReference type="EMBL" id="SRHY01000044">
    <property type="protein sequence ID" value="TFJ91649.1"/>
    <property type="molecule type" value="Genomic_DNA"/>
</dbReference>
<protein>
    <submittedName>
        <fullName evidence="3">Glycerophosphodiester phosphodiesterase</fullName>
    </submittedName>
</protein>
<sequence length="289" mass="32777">MLCPSETSDKRLFKKGIAFVLVFISIGLSAIYVSEDRKPLPSVVEQPKIIAHRGANDRMNESTISAYEIAAEDGVDALEIDLRMTEDGLLVAMHDETINRTTNGTGKVADYTLEELRHFQTIEVFSNEINTEPIPVFKEIIDTFTDTEHYYIETRLVNGKAVMEEPLILLLHEYNLIEKDLVTIQSFSQKSLEKIKALEPSIPLTLLFSKGNFNLNDALSADYPIIGMEATDVTMKRVNELHRQGKEVHVFFNNMETQKEEQKRVKALNVDGYFTDDISFTKGLLGRKN</sequence>
<evidence type="ECO:0000313" key="3">
    <source>
        <dbReference type="EMBL" id="TFJ91649.1"/>
    </source>
</evidence>
<keyword evidence="1" id="KW-0812">Transmembrane</keyword>
<organism evidence="3 4">
    <name type="scientific">Lentibacillus salicampi</name>
    <dbReference type="NCBI Taxonomy" id="175306"/>
    <lineage>
        <taxon>Bacteria</taxon>
        <taxon>Bacillati</taxon>
        <taxon>Bacillota</taxon>
        <taxon>Bacilli</taxon>
        <taxon>Bacillales</taxon>
        <taxon>Bacillaceae</taxon>
        <taxon>Lentibacillus</taxon>
    </lineage>
</organism>
<keyword evidence="1" id="KW-0472">Membrane</keyword>
<dbReference type="Pfam" id="PF03009">
    <property type="entry name" value="GDPD"/>
    <property type="match status" value="1"/>
</dbReference>
<dbReference type="GO" id="GO:0008081">
    <property type="term" value="F:phosphoric diester hydrolase activity"/>
    <property type="evidence" value="ECO:0007669"/>
    <property type="project" value="InterPro"/>
</dbReference>
<dbReference type="GO" id="GO:0006629">
    <property type="term" value="P:lipid metabolic process"/>
    <property type="evidence" value="ECO:0007669"/>
    <property type="project" value="InterPro"/>
</dbReference>
<dbReference type="PANTHER" id="PTHR46211">
    <property type="entry name" value="GLYCEROPHOSPHORYL DIESTER PHOSPHODIESTERASE"/>
    <property type="match status" value="1"/>
</dbReference>
<dbReference type="SUPFAM" id="SSF51695">
    <property type="entry name" value="PLC-like phosphodiesterases"/>
    <property type="match status" value="1"/>
</dbReference>
<accession>A0A4Y9A7C1</accession>
<dbReference type="Gene3D" id="3.20.20.190">
    <property type="entry name" value="Phosphatidylinositol (PI) phosphodiesterase"/>
    <property type="match status" value="1"/>
</dbReference>
<evidence type="ECO:0000313" key="4">
    <source>
        <dbReference type="Proteomes" id="UP000298484"/>
    </source>
</evidence>